<evidence type="ECO:0000256" key="1">
    <source>
        <dbReference type="SAM" id="MobiDB-lite"/>
    </source>
</evidence>
<protein>
    <submittedName>
        <fullName evidence="2">Uncharacterized protein</fullName>
    </submittedName>
</protein>
<feature type="region of interest" description="Disordered" evidence="1">
    <location>
        <begin position="54"/>
        <end position="74"/>
    </location>
</feature>
<organism evidence="2 3">
    <name type="scientific">Klebsiella variicola</name>
    <dbReference type="NCBI Taxonomy" id="244366"/>
    <lineage>
        <taxon>Bacteria</taxon>
        <taxon>Pseudomonadati</taxon>
        <taxon>Pseudomonadota</taxon>
        <taxon>Gammaproteobacteria</taxon>
        <taxon>Enterobacterales</taxon>
        <taxon>Enterobacteriaceae</taxon>
        <taxon>Klebsiella/Raoultella group</taxon>
        <taxon>Klebsiella</taxon>
        <taxon>Klebsiella pneumoniae complex</taxon>
    </lineage>
</organism>
<reference evidence="2" key="1">
    <citation type="journal article" date="2023" name="Nat. Commun.">
        <title>Genomic dissection of endemic carbapenem resistance reveals metallo-beta-lactamase dissemination through clonal, plasmid and integron transfer.</title>
        <authorList>
            <person name="Macesic N."/>
            <person name="Hawkey J."/>
            <person name="Vezina B."/>
            <person name="Wisniewski J.A."/>
            <person name="Cottingham H."/>
            <person name="Blakeway L.V."/>
            <person name="Harshegyi T."/>
            <person name="Pragastis K."/>
            <person name="Badoordeen G.Z."/>
            <person name="Dennison A."/>
            <person name="Spelman D.W."/>
            <person name="Jenney A.W.J."/>
            <person name="Peleg A.Y."/>
        </authorList>
    </citation>
    <scope>NUCLEOTIDE SEQUENCE</scope>
    <source>
        <strain evidence="2">CPO071</strain>
    </source>
</reference>
<evidence type="ECO:0000313" key="2">
    <source>
        <dbReference type="EMBL" id="MEC6058895.1"/>
    </source>
</evidence>
<accession>A0AAW9PLR6</accession>
<dbReference type="AlphaFoldDB" id="A0AAW9PLR6"/>
<gene>
    <name evidence="2" type="ORF">QAB22_020515</name>
</gene>
<proteinExistence type="predicted"/>
<dbReference type="RefSeq" id="WP_139560675.1">
    <property type="nucleotide sequence ID" value="NZ_BIHO01000001.1"/>
</dbReference>
<reference evidence="2" key="2">
    <citation type="submission" date="2024-01" db="EMBL/GenBank/DDBJ databases">
        <authorList>
            <person name="Macesic N."/>
        </authorList>
    </citation>
    <scope>NUCLEOTIDE SEQUENCE</scope>
    <source>
        <strain evidence="2">CPO071</strain>
    </source>
</reference>
<evidence type="ECO:0000313" key="3">
    <source>
        <dbReference type="Proteomes" id="UP001176846"/>
    </source>
</evidence>
<name>A0AAW9PLR6_KLEVA</name>
<comment type="caution">
    <text evidence="2">The sequence shown here is derived from an EMBL/GenBank/DDBJ whole genome shotgun (WGS) entry which is preliminary data.</text>
</comment>
<sequence length="80" mass="8969">MMEIHHCAGDISAISGNPEKINGNNACRRLILRLKITGLITRFRGYPFHSKYDDSNMKKTQHRTGAGFSRAPRPGLLLFA</sequence>
<dbReference type="Proteomes" id="UP001176846">
    <property type="component" value="Unassembled WGS sequence"/>
</dbReference>
<dbReference type="EMBL" id="JARTTN020000001">
    <property type="protein sequence ID" value="MEC6058895.1"/>
    <property type="molecule type" value="Genomic_DNA"/>
</dbReference>